<feature type="region of interest" description="Disordered" evidence="1">
    <location>
        <begin position="82"/>
        <end position="153"/>
    </location>
</feature>
<evidence type="ECO:0000256" key="1">
    <source>
        <dbReference type="SAM" id="MobiDB-lite"/>
    </source>
</evidence>
<reference evidence="4" key="1">
    <citation type="submission" date="2019-04" db="EMBL/GenBank/DDBJ databases">
        <title>Friends and foes A comparative genomics studyof 23 Aspergillus species from section Flavi.</title>
        <authorList>
            <consortium name="DOE Joint Genome Institute"/>
            <person name="Kjaerbolling I."/>
            <person name="Vesth T."/>
            <person name="Frisvad J.C."/>
            <person name="Nybo J.L."/>
            <person name="Theobald S."/>
            <person name="Kildgaard S."/>
            <person name="Isbrandt T."/>
            <person name="Kuo A."/>
            <person name="Sato A."/>
            <person name="Lyhne E.K."/>
            <person name="Kogle M.E."/>
            <person name="Wiebenga A."/>
            <person name="Kun R.S."/>
            <person name="Lubbers R.J."/>
            <person name="Makela M.R."/>
            <person name="Barry K."/>
            <person name="Chovatia M."/>
            <person name="Clum A."/>
            <person name="Daum C."/>
            <person name="Haridas S."/>
            <person name="He G."/>
            <person name="LaButti K."/>
            <person name="Lipzen A."/>
            <person name="Mondo S."/>
            <person name="Riley R."/>
            <person name="Salamov A."/>
            <person name="Simmons B.A."/>
            <person name="Magnuson J.K."/>
            <person name="Henrissat B."/>
            <person name="Mortensen U.H."/>
            <person name="Larsen T.O."/>
            <person name="Devries R.P."/>
            <person name="Grigoriev I.V."/>
            <person name="Machida M."/>
            <person name="Baker S.E."/>
            <person name="Andersen M.R."/>
        </authorList>
    </citation>
    <scope>NUCLEOTIDE SEQUENCE [LARGE SCALE GENOMIC DNA]</scope>
    <source>
        <strain evidence="4">CBS 130017</strain>
    </source>
</reference>
<evidence type="ECO:0000313" key="4">
    <source>
        <dbReference type="Proteomes" id="UP000325945"/>
    </source>
</evidence>
<organism evidence="3 4">
    <name type="scientific">Aspergillus sergii</name>
    <dbReference type="NCBI Taxonomy" id="1034303"/>
    <lineage>
        <taxon>Eukaryota</taxon>
        <taxon>Fungi</taxon>
        <taxon>Dikarya</taxon>
        <taxon>Ascomycota</taxon>
        <taxon>Pezizomycotina</taxon>
        <taxon>Eurotiomycetes</taxon>
        <taxon>Eurotiomycetidae</taxon>
        <taxon>Eurotiales</taxon>
        <taxon>Aspergillaceae</taxon>
        <taxon>Aspergillus</taxon>
        <taxon>Aspergillus subgen. Circumdati</taxon>
    </lineage>
</organism>
<dbReference type="PANTHER" id="PTHR13523:SF2">
    <property type="entry name" value="COILED-COIL-HELIX-COILED-COIL-HELIX DOMAIN CONTAINING 2, ISOFORM A-RELATED"/>
    <property type="match status" value="1"/>
</dbReference>
<dbReference type="PANTHER" id="PTHR13523">
    <property type="entry name" value="COILED-COIL-HELIX-COILED-COIL-HELIX DOMAIN CONTAINING 2/NUR77"/>
    <property type="match status" value="1"/>
</dbReference>
<evidence type="ECO:0000256" key="2">
    <source>
        <dbReference type="SAM" id="SignalP"/>
    </source>
</evidence>
<sequence>MALTALLLVILIPHMAFALPETPADRRANRERGNRYRTFRLLLRRLSSVFFYITHPFAIKQLSIPTHQHLFIFSTSKATSTLINMPRQRRGAAPTPARSAPTRPTAAPARPAAAPSAQHSQPHSTAAHPQSTPQQAYPHPPPQAAPVQQSAGPGLFGQMASTAAGVAVGSSIGHAIGGFFSGGSSAPAEAQQAAPAEAQPMDTGLWQSNTANSSYGNPACETDVRNFRQCMDENQGNLSICGWYLDQLKACQAAAKPY</sequence>
<evidence type="ECO:0008006" key="5">
    <source>
        <dbReference type="Google" id="ProtNLM"/>
    </source>
</evidence>
<accession>A0A5N6X9V7</accession>
<feature type="compositionally biased region" description="Low complexity" evidence="1">
    <location>
        <begin position="92"/>
        <end position="117"/>
    </location>
</feature>
<proteinExistence type="predicted"/>
<dbReference type="Proteomes" id="UP000325945">
    <property type="component" value="Unassembled WGS sequence"/>
</dbReference>
<protein>
    <recommendedName>
        <fullName evidence="5">CHCH domain-containing protein</fullName>
    </recommendedName>
</protein>
<dbReference type="InterPro" id="IPR055304">
    <property type="entry name" value="CHCHD2/10-like"/>
</dbReference>
<dbReference type="GO" id="GO:0005739">
    <property type="term" value="C:mitochondrion"/>
    <property type="evidence" value="ECO:0007669"/>
    <property type="project" value="TreeGrafter"/>
</dbReference>
<feature type="signal peptide" evidence="2">
    <location>
        <begin position="1"/>
        <end position="18"/>
    </location>
</feature>
<keyword evidence="2" id="KW-0732">Signal</keyword>
<gene>
    <name evidence="3" type="ORF">BDV39DRAFT_66546</name>
</gene>
<evidence type="ECO:0000313" key="3">
    <source>
        <dbReference type="EMBL" id="KAE8328380.1"/>
    </source>
</evidence>
<dbReference type="GO" id="GO:0005634">
    <property type="term" value="C:nucleus"/>
    <property type="evidence" value="ECO:0007669"/>
    <property type="project" value="TreeGrafter"/>
</dbReference>
<feature type="compositionally biased region" description="Polar residues" evidence="1">
    <location>
        <begin position="118"/>
        <end position="132"/>
    </location>
</feature>
<dbReference type="EMBL" id="ML741785">
    <property type="protein sequence ID" value="KAE8328380.1"/>
    <property type="molecule type" value="Genomic_DNA"/>
</dbReference>
<feature type="chain" id="PRO_5024864759" description="CHCH domain-containing protein" evidence="2">
    <location>
        <begin position="19"/>
        <end position="258"/>
    </location>
</feature>
<dbReference type="AlphaFoldDB" id="A0A5N6X9V7"/>
<keyword evidence="4" id="KW-1185">Reference proteome</keyword>
<dbReference type="GO" id="GO:0007005">
    <property type="term" value="P:mitochondrion organization"/>
    <property type="evidence" value="ECO:0007669"/>
    <property type="project" value="InterPro"/>
</dbReference>
<name>A0A5N6X9V7_9EURO</name>